<feature type="transmembrane region" description="Helical" evidence="1">
    <location>
        <begin position="23"/>
        <end position="43"/>
    </location>
</feature>
<reference evidence="2 3" key="1">
    <citation type="submission" date="2023-03" db="EMBL/GenBank/DDBJ databases">
        <title>Bacterial isolates from washroom surfaces on a university campus.</title>
        <authorList>
            <person name="Holman D.B."/>
            <person name="Gzyl K.E."/>
            <person name="Taheri A.E."/>
        </authorList>
    </citation>
    <scope>NUCLEOTIDE SEQUENCE [LARGE SCALE GENOMIC DNA]</scope>
    <source>
        <strain evidence="2 3">RD01</strain>
    </source>
</reference>
<evidence type="ECO:0000313" key="3">
    <source>
        <dbReference type="Proteomes" id="UP001159200"/>
    </source>
</evidence>
<evidence type="ECO:0000313" key="2">
    <source>
        <dbReference type="EMBL" id="MDH5158820.1"/>
    </source>
</evidence>
<keyword evidence="1" id="KW-0812">Transmembrane</keyword>
<feature type="transmembrane region" description="Helical" evidence="1">
    <location>
        <begin position="98"/>
        <end position="122"/>
    </location>
</feature>
<feature type="transmembrane region" description="Helical" evidence="1">
    <location>
        <begin position="70"/>
        <end position="86"/>
    </location>
</feature>
<gene>
    <name evidence="2" type="ORF">P5X59_10920</name>
</gene>
<dbReference type="Proteomes" id="UP001159200">
    <property type="component" value="Unassembled WGS sequence"/>
</dbReference>
<keyword evidence="1" id="KW-1133">Transmembrane helix</keyword>
<keyword evidence="1" id="KW-0472">Membrane</keyword>
<organism evidence="2 3">
    <name type="scientific">Staphylococcus cohnii</name>
    <dbReference type="NCBI Taxonomy" id="29382"/>
    <lineage>
        <taxon>Bacteria</taxon>
        <taxon>Bacillati</taxon>
        <taxon>Bacillota</taxon>
        <taxon>Bacilli</taxon>
        <taxon>Bacillales</taxon>
        <taxon>Staphylococcaceae</taxon>
        <taxon>Staphylococcus</taxon>
        <taxon>Staphylococcus cohnii species complex</taxon>
    </lineage>
</organism>
<dbReference type="RefSeq" id="WP_069804907.1">
    <property type="nucleotide sequence ID" value="NZ_JAROYJ010000013.1"/>
</dbReference>
<name>A0ABT6J239_9STAP</name>
<proteinExistence type="predicted"/>
<protein>
    <submittedName>
        <fullName evidence="2">Uncharacterized protein</fullName>
    </submittedName>
</protein>
<accession>A0ABT6J239</accession>
<keyword evidence="3" id="KW-1185">Reference proteome</keyword>
<dbReference type="EMBL" id="JAROYR010000018">
    <property type="protein sequence ID" value="MDH5158820.1"/>
    <property type="molecule type" value="Genomic_DNA"/>
</dbReference>
<sequence length="286" mass="33101">MTSTNESNEYFSMKKFIGNASEVNINVLIAIVITIYLIIRSMITQDYVHLLNYSDINKTFSVLGNNVNDMILAYIPIGAFIFTLDGSRLESGSIKERLNVAIGSLAAIPIYIGLVYIGLWVIDLIYQNSDSSLTAIMQSLLETPIRFLLLILVVSFIYIFLSMAVGNIVISLFIFLKNINKNRNTISIEEDIYVDNNYTNIYNFWYRYNYNPTLNIKKYVRDIYFVKVYIKSHKENKAILNIYNAEERLIKAKMVTQIKITNNMREVELENKLKPKVKNVVENYKK</sequence>
<evidence type="ECO:0000256" key="1">
    <source>
        <dbReference type="SAM" id="Phobius"/>
    </source>
</evidence>
<feature type="transmembrane region" description="Helical" evidence="1">
    <location>
        <begin position="147"/>
        <end position="176"/>
    </location>
</feature>
<comment type="caution">
    <text evidence="2">The sequence shown here is derived from an EMBL/GenBank/DDBJ whole genome shotgun (WGS) entry which is preliminary data.</text>
</comment>